<dbReference type="Gene3D" id="3.40.50.1820">
    <property type="entry name" value="alpha/beta hydrolase"/>
    <property type="match status" value="1"/>
</dbReference>
<feature type="domain" description="Xaa-Pro dipeptidyl-peptidase C-terminal" evidence="3">
    <location>
        <begin position="313"/>
        <end position="534"/>
    </location>
</feature>
<evidence type="ECO:0000313" key="5">
    <source>
        <dbReference type="Proteomes" id="UP001592528"/>
    </source>
</evidence>
<dbReference type="InterPro" id="IPR000383">
    <property type="entry name" value="Xaa-Pro-like_dom"/>
</dbReference>
<protein>
    <submittedName>
        <fullName evidence="4">CocE/NonD family hydrolase</fullName>
    </submittedName>
</protein>
<dbReference type="Gene3D" id="2.60.120.260">
    <property type="entry name" value="Galactose-binding domain-like"/>
    <property type="match status" value="1"/>
</dbReference>
<evidence type="ECO:0000256" key="1">
    <source>
        <dbReference type="ARBA" id="ARBA00022801"/>
    </source>
</evidence>
<gene>
    <name evidence="4" type="ORF">ACEZDJ_28290</name>
</gene>
<dbReference type="RefSeq" id="WP_232242415.1">
    <property type="nucleotide sequence ID" value="NZ_JBHEZZ010000019.1"/>
</dbReference>
<name>A0ABV6UUT9_9ACTN</name>
<dbReference type="InterPro" id="IPR029058">
    <property type="entry name" value="AB_hydrolase_fold"/>
</dbReference>
<keyword evidence="5" id="KW-1185">Reference proteome</keyword>
<dbReference type="InterPro" id="IPR005674">
    <property type="entry name" value="CocE/Ser_esterase"/>
</dbReference>
<accession>A0ABV6UUT9</accession>
<dbReference type="InterPro" id="IPR013736">
    <property type="entry name" value="Xaa-Pro_dipept_C"/>
</dbReference>
<dbReference type="Gene3D" id="1.10.3020.10">
    <property type="entry name" value="alpha-amino acid ester hydrolase ( Helical cap domain)"/>
    <property type="match status" value="1"/>
</dbReference>
<sequence>MHHPHWDTDIRTELRTDLEATMRDGTVLRADAYRPTGGGPWPVLLVRTPYGKQDPGVLARLDPFAAARRGYLVVVQDCRGRFRSEGDWRPLAHESADGYDSIAWAARLPGADGRVGMYGPSYLGHTQWAAIAARPPQLHAAAPELTWSDPQDGLLARGGAVELGLVTHWTLTVGTDVLQRRHADDPEELQQQLAFLDRALDRLATHTYWELPAPASATMRRLGLPVPAAPLRDTIGSPAHGVPTLTVAGWFDCFLQGSLDNYVSARRAGAEAALIVGPWSHDNQTGRIGDTDFGPTADAVGIDGGGSLLERELDWFDRQFKQQQAVPEPSSVLLFVMGVNQWRRLRSWPPESVDTPWYLNAGGRLSPDPPGSHASSDSWQHDPTDPVPTCGGAVLMAPGFPAGPVDQRQIEKRDDVLVYTSEPLEAPLEVVGRVSVRLVTDSSSPSTDWVARLCDVEADGTSRNINDGILRDHQTRPDADLSIDLWSTAHVFLPGHRIRLQITSSCFPRWDRMPATSVARRTVHHDAARPSRLVLPVFRH</sequence>
<organism evidence="4 5">
    <name type="scientific">Streptacidiphilus cavernicola</name>
    <dbReference type="NCBI Taxonomy" id="3342716"/>
    <lineage>
        <taxon>Bacteria</taxon>
        <taxon>Bacillati</taxon>
        <taxon>Actinomycetota</taxon>
        <taxon>Actinomycetes</taxon>
        <taxon>Kitasatosporales</taxon>
        <taxon>Streptomycetaceae</taxon>
        <taxon>Streptacidiphilus</taxon>
    </lineage>
</organism>
<dbReference type="SUPFAM" id="SSF49785">
    <property type="entry name" value="Galactose-binding domain-like"/>
    <property type="match status" value="1"/>
</dbReference>
<dbReference type="Pfam" id="PF02129">
    <property type="entry name" value="Peptidase_S15"/>
    <property type="match status" value="1"/>
</dbReference>
<dbReference type="Pfam" id="PF08530">
    <property type="entry name" value="PepX_C"/>
    <property type="match status" value="1"/>
</dbReference>
<dbReference type="GO" id="GO:0016787">
    <property type="term" value="F:hydrolase activity"/>
    <property type="evidence" value="ECO:0007669"/>
    <property type="project" value="UniProtKB-KW"/>
</dbReference>
<dbReference type="InterPro" id="IPR008979">
    <property type="entry name" value="Galactose-bd-like_sf"/>
</dbReference>
<dbReference type="EMBL" id="JBHEZZ010000019">
    <property type="protein sequence ID" value="MFC1405188.1"/>
    <property type="molecule type" value="Genomic_DNA"/>
</dbReference>
<dbReference type="NCBIfam" id="TIGR00976">
    <property type="entry name" value="CocE_NonD"/>
    <property type="match status" value="1"/>
</dbReference>
<dbReference type="SUPFAM" id="SSF53474">
    <property type="entry name" value="alpha/beta-Hydrolases"/>
    <property type="match status" value="1"/>
</dbReference>
<dbReference type="InterPro" id="IPR050585">
    <property type="entry name" value="Xaa-Pro_dipeptidyl-ppase/CocE"/>
</dbReference>
<reference evidence="4 5" key="1">
    <citation type="submission" date="2024-09" db="EMBL/GenBank/DDBJ databases">
        <authorList>
            <person name="Lee S.D."/>
        </authorList>
    </citation>
    <scope>NUCLEOTIDE SEQUENCE [LARGE SCALE GENOMIC DNA]</scope>
    <source>
        <strain evidence="4 5">N1-5</strain>
    </source>
</reference>
<proteinExistence type="predicted"/>
<dbReference type="PANTHER" id="PTHR43056">
    <property type="entry name" value="PEPTIDASE S9 PROLYL OLIGOPEPTIDASE"/>
    <property type="match status" value="1"/>
</dbReference>
<evidence type="ECO:0000256" key="2">
    <source>
        <dbReference type="SAM" id="MobiDB-lite"/>
    </source>
</evidence>
<keyword evidence="1 4" id="KW-0378">Hydrolase</keyword>
<dbReference type="PANTHER" id="PTHR43056:SF10">
    <property type="entry name" value="COCE_NOND FAMILY, PUTATIVE (AFU_ORTHOLOGUE AFUA_7G00600)-RELATED"/>
    <property type="match status" value="1"/>
</dbReference>
<evidence type="ECO:0000259" key="3">
    <source>
        <dbReference type="SMART" id="SM00939"/>
    </source>
</evidence>
<dbReference type="SMART" id="SM00939">
    <property type="entry name" value="PepX_C"/>
    <property type="match status" value="1"/>
</dbReference>
<evidence type="ECO:0000313" key="4">
    <source>
        <dbReference type="EMBL" id="MFC1405188.1"/>
    </source>
</evidence>
<comment type="caution">
    <text evidence="4">The sequence shown here is derived from an EMBL/GenBank/DDBJ whole genome shotgun (WGS) entry which is preliminary data.</text>
</comment>
<dbReference type="Proteomes" id="UP001592528">
    <property type="component" value="Unassembled WGS sequence"/>
</dbReference>
<feature type="region of interest" description="Disordered" evidence="2">
    <location>
        <begin position="359"/>
        <end position="389"/>
    </location>
</feature>